<dbReference type="EC" id="2.4.1.117" evidence="4"/>
<keyword evidence="19" id="KW-1185">Reference proteome</keyword>
<dbReference type="InterPro" id="IPR011263">
    <property type="entry name" value="DNA-dir_RNA_pol_RpoA/D/Rpb3"/>
</dbReference>
<dbReference type="InterPro" id="IPR001173">
    <property type="entry name" value="Glyco_trans_2-like"/>
</dbReference>
<evidence type="ECO:0000256" key="14">
    <source>
        <dbReference type="ARBA" id="ARBA00045097"/>
    </source>
</evidence>
<dbReference type="Pfam" id="PF00535">
    <property type="entry name" value="Glycos_transf_2"/>
    <property type="match status" value="1"/>
</dbReference>
<keyword evidence="7" id="KW-0808">Transferase</keyword>
<evidence type="ECO:0000256" key="10">
    <source>
        <dbReference type="ARBA" id="ARBA00022968"/>
    </source>
</evidence>
<evidence type="ECO:0000256" key="12">
    <source>
        <dbReference type="ARBA" id="ARBA00023136"/>
    </source>
</evidence>
<evidence type="ECO:0000256" key="11">
    <source>
        <dbReference type="ARBA" id="ARBA00022989"/>
    </source>
</evidence>
<feature type="domain" description="DNA-directed RNA polymerase RpoA/D/Rpb3-type" evidence="17">
    <location>
        <begin position="334"/>
        <end position="511"/>
    </location>
</feature>
<keyword evidence="13" id="KW-0804">Transcription</keyword>
<dbReference type="InterPro" id="IPR010754">
    <property type="entry name" value="OPA3-like"/>
</dbReference>
<evidence type="ECO:0000256" key="7">
    <source>
        <dbReference type="ARBA" id="ARBA00022679"/>
    </source>
</evidence>
<dbReference type="SUPFAM" id="SSF53448">
    <property type="entry name" value="Nucleotide-diphospho-sugar transferases"/>
    <property type="match status" value="1"/>
</dbReference>
<dbReference type="Proteomes" id="UP001331761">
    <property type="component" value="Unassembled WGS sequence"/>
</dbReference>
<evidence type="ECO:0000256" key="2">
    <source>
        <dbReference type="ARBA" id="ARBA00004922"/>
    </source>
</evidence>
<keyword evidence="12 16" id="KW-0472">Membrane</keyword>
<keyword evidence="6" id="KW-0328">Glycosyltransferase</keyword>
<evidence type="ECO:0000256" key="8">
    <source>
        <dbReference type="ARBA" id="ARBA00022692"/>
    </source>
</evidence>
<dbReference type="GO" id="GO:0004581">
    <property type="term" value="F:dolichyl-phosphate beta-glucosyltransferase activity"/>
    <property type="evidence" value="ECO:0007669"/>
    <property type="project" value="UniProtKB-EC"/>
</dbReference>
<gene>
    <name evidence="18" type="ORF">GCK32_006538</name>
</gene>
<dbReference type="EMBL" id="WIXE01014656">
    <property type="protein sequence ID" value="KAK5974112.1"/>
    <property type="molecule type" value="Genomic_DNA"/>
</dbReference>
<dbReference type="InterPro" id="IPR036643">
    <property type="entry name" value="RNApol_insert_sf"/>
</dbReference>
<comment type="catalytic activity">
    <reaction evidence="14">
        <text>a di-trans,poly-cis-dolichyl phosphate + UDP-alpha-D-glucose = a di-trans,poly-cis-dolichyl beta-D-glucosyl phosphate + UDP</text>
        <dbReference type="Rhea" id="RHEA:15401"/>
        <dbReference type="Rhea" id="RHEA-COMP:19498"/>
        <dbReference type="Rhea" id="RHEA-COMP:19502"/>
        <dbReference type="ChEBI" id="CHEBI:57525"/>
        <dbReference type="ChEBI" id="CHEBI:57683"/>
        <dbReference type="ChEBI" id="CHEBI:58223"/>
        <dbReference type="ChEBI" id="CHEBI:58885"/>
        <dbReference type="EC" id="2.4.1.117"/>
    </reaction>
    <physiologicalReaction direction="left-to-right" evidence="14">
        <dbReference type="Rhea" id="RHEA:15402"/>
    </physiologicalReaction>
</comment>
<dbReference type="SUPFAM" id="SSF55257">
    <property type="entry name" value="RBP11-like subunits of RNA polymerase"/>
    <property type="match status" value="1"/>
</dbReference>
<dbReference type="Gene3D" id="3.30.1360.10">
    <property type="entry name" value="RNA polymerase, RBP11-like subunit"/>
    <property type="match status" value="2"/>
</dbReference>
<dbReference type="SMART" id="SM00662">
    <property type="entry name" value="RPOLD"/>
    <property type="match status" value="1"/>
</dbReference>
<dbReference type="InterPro" id="IPR035518">
    <property type="entry name" value="DPG_synthase"/>
</dbReference>
<feature type="transmembrane region" description="Helical" evidence="16">
    <location>
        <begin position="12"/>
        <end position="34"/>
    </location>
</feature>
<dbReference type="GO" id="GO:0003899">
    <property type="term" value="F:DNA-directed RNA polymerase activity"/>
    <property type="evidence" value="ECO:0007669"/>
    <property type="project" value="InterPro"/>
</dbReference>
<dbReference type="PANTHER" id="PTHR10859">
    <property type="entry name" value="GLYCOSYL TRANSFERASE"/>
    <property type="match status" value="1"/>
</dbReference>
<dbReference type="GO" id="GO:0006487">
    <property type="term" value="P:protein N-linked glycosylation"/>
    <property type="evidence" value="ECO:0007669"/>
    <property type="project" value="TreeGrafter"/>
</dbReference>
<feature type="compositionally biased region" description="Low complexity" evidence="15">
    <location>
        <begin position="652"/>
        <end position="665"/>
    </location>
</feature>
<dbReference type="Pfam" id="PF07047">
    <property type="entry name" value="OPA3"/>
    <property type="match status" value="1"/>
</dbReference>
<evidence type="ECO:0000256" key="4">
    <source>
        <dbReference type="ARBA" id="ARBA00012583"/>
    </source>
</evidence>
<evidence type="ECO:0000256" key="3">
    <source>
        <dbReference type="ARBA" id="ARBA00006739"/>
    </source>
</evidence>
<dbReference type="GO" id="GO:0005789">
    <property type="term" value="C:endoplasmic reticulum membrane"/>
    <property type="evidence" value="ECO:0007669"/>
    <property type="project" value="UniProtKB-SubCell"/>
</dbReference>
<reference evidence="18 19" key="1">
    <citation type="submission" date="2019-10" db="EMBL/GenBank/DDBJ databases">
        <title>Assembly and Annotation for the nematode Trichostrongylus colubriformis.</title>
        <authorList>
            <person name="Martin J."/>
        </authorList>
    </citation>
    <scope>NUCLEOTIDE SEQUENCE [LARGE SCALE GENOMIC DNA]</scope>
    <source>
        <strain evidence="18">G859</strain>
        <tissue evidence="18">Whole worm</tissue>
    </source>
</reference>
<feature type="region of interest" description="Disordered" evidence="15">
    <location>
        <begin position="644"/>
        <end position="677"/>
    </location>
</feature>
<evidence type="ECO:0000313" key="18">
    <source>
        <dbReference type="EMBL" id="KAK5974112.1"/>
    </source>
</evidence>
<comment type="caution">
    <text evidence="18">The sequence shown here is derived from an EMBL/GenBank/DDBJ whole genome shotgun (WGS) entry which is preliminary data.</text>
</comment>
<evidence type="ECO:0000259" key="17">
    <source>
        <dbReference type="SMART" id="SM00662"/>
    </source>
</evidence>
<dbReference type="PANTHER" id="PTHR10859:SF91">
    <property type="entry name" value="DOLICHYL-PHOSPHATE BETA-GLUCOSYLTRANSFERASE"/>
    <property type="match status" value="1"/>
</dbReference>
<dbReference type="GO" id="GO:0000428">
    <property type="term" value="C:DNA-directed RNA polymerase complex"/>
    <property type="evidence" value="ECO:0007669"/>
    <property type="project" value="UniProtKB-KW"/>
</dbReference>
<comment type="pathway">
    <text evidence="2">Protein modification; protein glycosylation.</text>
</comment>
<evidence type="ECO:0000256" key="6">
    <source>
        <dbReference type="ARBA" id="ARBA00022676"/>
    </source>
</evidence>
<evidence type="ECO:0000256" key="1">
    <source>
        <dbReference type="ARBA" id="ARBA00004389"/>
    </source>
</evidence>
<dbReference type="InterPro" id="IPR036603">
    <property type="entry name" value="RBP11-like"/>
</dbReference>
<keyword evidence="10" id="KW-0735">Signal-anchor</keyword>
<evidence type="ECO:0000256" key="5">
    <source>
        <dbReference type="ARBA" id="ARBA00022478"/>
    </source>
</evidence>
<evidence type="ECO:0000256" key="9">
    <source>
        <dbReference type="ARBA" id="ARBA00022824"/>
    </source>
</evidence>
<feature type="non-terminal residue" evidence="18">
    <location>
        <position position="691"/>
    </location>
</feature>
<organism evidence="18 19">
    <name type="scientific">Trichostrongylus colubriformis</name>
    <name type="common">Black scour worm</name>
    <dbReference type="NCBI Taxonomy" id="6319"/>
    <lineage>
        <taxon>Eukaryota</taxon>
        <taxon>Metazoa</taxon>
        <taxon>Ecdysozoa</taxon>
        <taxon>Nematoda</taxon>
        <taxon>Chromadorea</taxon>
        <taxon>Rhabditida</taxon>
        <taxon>Rhabditina</taxon>
        <taxon>Rhabditomorpha</taxon>
        <taxon>Strongyloidea</taxon>
        <taxon>Trichostrongylidae</taxon>
        <taxon>Trichostrongylus</taxon>
    </lineage>
</organism>
<comment type="similarity">
    <text evidence="3">Belongs to the glycosyltransferase 2 family.</text>
</comment>
<dbReference type="Gene3D" id="3.90.550.10">
    <property type="entry name" value="Spore Coat Polysaccharide Biosynthesis Protein SpsA, Chain A"/>
    <property type="match status" value="1"/>
</dbReference>
<accession>A0AAN8FHE0</accession>
<evidence type="ECO:0000313" key="19">
    <source>
        <dbReference type="Proteomes" id="UP001331761"/>
    </source>
</evidence>
<proteinExistence type="inferred from homology"/>
<comment type="subcellular location">
    <subcellularLocation>
        <location evidence="1">Endoplasmic reticulum membrane</location>
        <topology evidence="1">Single-pass membrane protein</topology>
    </subcellularLocation>
</comment>
<keyword evidence="8 16" id="KW-0812">Transmembrane</keyword>
<evidence type="ECO:0000256" key="13">
    <source>
        <dbReference type="ARBA" id="ARBA00023163"/>
    </source>
</evidence>
<dbReference type="AlphaFoldDB" id="A0AAN8FHE0"/>
<dbReference type="SUPFAM" id="SSF56553">
    <property type="entry name" value="Insert subdomain of RNA polymerase alpha subunit"/>
    <property type="match status" value="1"/>
</dbReference>
<keyword evidence="5" id="KW-0240">DNA-directed RNA polymerase</keyword>
<sequence>MLLLNLLFGNLSLTNLLVFGVTLTTLAFSGLYLLSSLTSWPKRKRKDFLVPVRSYDSKGEGEILKNLLCEDHHERPPFTESTVYLSVIVPAMNEEDRLPSMLDECFEYLLERAKNEENFTFEVLVVDDGSTDRTADIAADYGHRHPGLLKVLKLERNLGKGGAVRNGVLHCGGKLILFADADGATRFSDIEKLEKGLMRISRGLDETFPVVAVGSRAHLEAEATATRSVFRNFLMHGFHFLVYLFSSRTVRDTQCGFKLFTRAAAARVFPVLHIERWAFDVELIYLCELWMIPIVETYDDELDYAQVQAGPFDVTNYCKRIQVQVINDLEEGMSLDFDLIHVEAPIANALRRVLLAEEQQFADDPPRIVHDDILVAKLRPGQQIEANCHAVKGIGRDHAKFSPVATATYRLLPTIRLLGEIRGEAAVRLQESFSEGVIEVKEKDGEKFAVVADARRDTCSRNVFRHDDLAPLVELGRKKDHFIFSVESTGALKSAELVVEACKISKPVADAVLRYGKNHPLFRTKILIPIGRGLTRMTARLRMKRLGLGEPTVIPAVSEAAALEQASDFVQQLVLFVYSLGVFWGYYIYTKVTTPETLKVSEFEEFREVNEKVISELQLRVEQLEAALRNRGIKIPVISPTGVEKRSEANTQAAQEKPAPQQEGQPQPPKRRFPQISSLPVDTASNVLLKG</sequence>
<dbReference type="GO" id="GO:0046983">
    <property type="term" value="F:protein dimerization activity"/>
    <property type="evidence" value="ECO:0007669"/>
    <property type="project" value="InterPro"/>
</dbReference>
<dbReference type="GO" id="GO:0006351">
    <property type="term" value="P:DNA-templated transcription"/>
    <property type="evidence" value="ECO:0007669"/>
    <property type="project" value="InterPro"/>
</dbReference>
<dbReference type="CDD" id="cd04188">
    <property type="entry name" value="DPG_synthase"/>
    <property type="match status" value="1"/>
</dbReference>
<keyword evidence="11 16" id="KW-1133">Transmembrane helix</keyword>
<keyword evidence="9" id="KW-0256">Endoplasmic reticulum</keyword>
<protein>
    <recommendedName>
        <fullName evidence="4">dolichyl-phosphate beta-glucosyltransferase</fullName>
        <ecNumber evidence="4">2.4.1.117</ecNumber>
    </recommendedName>
</protein>
<name>A0AAN8FHE0_TRICO</name>
<evidence type="ECO:0000256" key="16">
    <source>
        <dbReference type="SAM" id="Phobius"/>
    </source>
</evidence>
<evidence type="ECO:0000256" key="15">
    <source>
        <dbReference type="SAM" id="MobiDB-lite"/>
    </source>
</evidence>
<dbReference type="InterPro" id="IPR029044">
    <property type="entry name" value="Nucleotide-diphossugar_trans"/>
</dbReference>